<comment type="function">
    <text evidence="10">Structure-specific nuclease with 5'-flap endonuclease and 5'-3' exonuclease activities involved in DNA replication and repair. During DNA replication, cleaves the 5'-overhanging flap structure that is generated by displacement synthesis when DNA polymerase encounters the 5'-end of a downstream Okazaki fragment. Binds the unpaired 3'-DNA end and kinks the DNA to facilitate 5' cleavage specificity. Cleaves one nucleotide into the double-stranded DNA from the junction in flap DNA, leaving a nick for ligation. Also involved in the base excision repair (BER) pathway. Acts as a genome stabilization factor that prevents flaps from equilibrating into structures that lead to duplications and deletions. Also possesses 5'-3' exonuclease activity on nicked or gapped double-stranded DNA.</text>
</comment>
<evidence type="ECO:0000256" key="5">
    <source>
        <dbReference type="ARBA" id="ARBA00022763"/>
    </source>
</evidence>
<dbReference type="Pfam" id="PF00752">
    <property type="entry name" value="XPG_N"/>
    <property type="match status" value="1"/>
</dbReference>
<accession>A0AA96VAW9</accession>
<dbReference type="CDD" id="cd09867">
    <property type="entry name" value="PIN_FEN1"/>
    <property type="match status" value="1"/>
</dbReference>
<dbReference type="Proteomes" id="UP001302978">
    <property type="component" value="Chromosome"/>
</dbReference>
<feature type="domain" description="XPG-I" evidence="13">
    <location>
        <begin position="140"/>
        <end position="221"/>
    </location>
</feature>
<evidence type="ECO:0000256" key="10">
    <source>
        <dbReference type="ARBA" id="ARBA00024702"/>
    </source>
</evidence>
<keyword evidence="6 12" id="KW-0378">Hydrolase</keyword>
<evidence type="ECO:0000256" key="4">
    <source>
        <dbReference type="ARBA" id="ARBA00022759"/>
    </source>
</evidence>
<evidence type="ECO:0000256" key="3">
    <source>
        <dbReference type="ARBA" id="ARBA00022723"/>
    </source>
</evidence>
<dbReference type="GO" id="GO:0003677">
    <property type="term" value="F:DNA binding"/>
    <property type="evidence" value="ECO:0007669"/>
    <property type="project" value="UniProtKB-UniRule"/>
</dbReference>
<keyword evidence="9 12" id="KW-0234">DNA repair</keyword>
<comment type="function">
    <text evidence="12">Structure-specific nuclease with 5'-flap endonuclease and 5'-3' exonuclease activities involved in DNA replication and repair. During DNA replication, cleaves the 5'-overhanging flap structure that is generated by displacement synthesis when DNA polymerase encounters the 5'-end of a downstream Okazaki fragment. Binds the unpaired 3'-DNA end and kinks the DNA to facilitate 5' cleavage specificity. Cleaves one nucleotide into the double-stranded DNA from the junction in flap DNA, leaving a nick for ligation. Also involved in the base excision repair (BER) pathway. Acts as a genome stabilization factor that prevents flaps from equilibrating into structurs that lead to duplications and deletions. Also possesses 5'-3' exonuclease activity on nicked or gapped double-stranded DNA.</text>
</comment>
<dbReference type="PANTHER" id="PTHR11081">
    <property type="entry name" value="FLAP ENDONUCLEASE FAMILY MEMBER"/>
    <property type="match status" value="1"/>
</dbReference>
<evidence type="ECO:0000256" key="9">
    <source>
        <dbReference type="ARBA" id="ARBA00023204"/>
    </source>
</evidence>
<dbReference type="Pfam" id="PF00867">
    <property type="entry name" value="XPG_I"/>
    <property type="match status" value="1"/>
</dbReference>
<dbReference type="SMART" id="SM00279">
    <property type="entry name" value="HhH2"/>
    <property type="match status" value="1"/>
</dbReference>
<dbReference type="KEGG" id="mehf:MmiHf6_09210"/>
<evidence type="ECO:0000313" key="15">
    <source>
        <dbReference type="EMBL" id="WNY23612.1"/>
    </source>
</evidence>
<keyword evidence="2 12" id="KW-0540">Nuclease</keyword>
<dbReference type="GO" id="GO:0008409">
    <property type="term" value="F:5'-3' exonuclease activity"/>
    <property type="evidence" value="ECO:0007669"/>
    <property type="project" value="UniProtKB-UniRule"/>
</dbReference>
<organism evidence="15 16">
    <name type="scientific">Methanimicrococcus hongohii</name>
    <dbReference type="NCBI Taxonomy" id="3028295"/>
    <lineage>
        <taxon>Archaea</taxon>
        <taxon>Methanobacteriati</taxon>
        <taxon>Methanobacteriota</taxon>
        <taxon>Stenosarchaea group</taxon>
        <taxon>Methanomicrobia</taxon>
        <taxon>Methanosarcinales</taxon>
        <taxon>Methanosarcinaceae</taxon>
        <taxon>Methanimicrococcus</taxon>
    </lineage>
</organism>
<evidence type="ECO:0000256" key="1">
    <source>
        <dbReference type="ARBA" id="ARBA00022705"/>
    </source>
</evidence>
<dbReference type="PANTHER" id="PTHR11081:SF9">
    <property type="entry name" value="FLAP ENDONUCLEASE 1"/>
    <property type="match status" value="1"/>
</dbReference>
<evidence type="ECO:0000313" key="16">
    <source>
        <dbReference type="Proteomes" id="UP001302978"/>
    </source>
</evidence>
<dbReference type="RefSeq" id="WP_316556744.1">
    <property type="nucleotide sequence ID" value="NZ_CP131059.1"/>
</dbReference>
<dbReference type="InterPro" id="IPR006085">
    <property type="entry name" value="XPG_DNA_repair_N"/>
</dbReference>
<dbReference type="GO" id="GO:0006281">
    <property type="term" value="P:DNA repair"/>
    <property type="evidence" value="ECO:0007669"/>
    <property type="project" value="UniProtKB-UniRule"/>
</dbReference>
<dbReference type="PRINTS" id="PR00853">
    <property type="entry name" value="XPGRADSUPER"/>
</dbReference>
<dbReference type="PROSITE" id="PS00841">
    <property type="entry name" value="XPG_1"/>
    <property type="match status" value="1"/>
</dbReference>
<keyword evidence="16" id="KW-1185">Reference proteome</keyword>
<dbReference type="NCBIfam" id="TIGR03674">
    <property type="entry name" value="fen_arch"/>
    <property type="match status" value="1"/>
</dbReference>
<dbReference type="SMART" id="SM00484">
    <property type="entry name" value="XPGI"/>
    <property type="match status" value="1"/>
</dbReference>
<proteinExistence type="inferred from homology"/>
<dbReference type="EC" id="3.1.-.-" evidence="12"/>
<keyword evidence="8 12" id="KW-0460">Magnesium</keyword>
<dbReference type="InterPro" id="IPR006084">
    <property type="entry name" value="XPG/Rad2"/>
</dbReference>
<evidence type="ECO:0000256" key="7">
    <source>
        <dbReference type="ARBA" id="ARBA00022839"/>
    </source>
</evidence>
<feature type="binding site" evidence="12">
    <location>
        <position position="175"/>
    </location>
    <ligand>
        <name>Mg(2+)</name>
        <dbReference type="ChEBI" id="CHEBI:18420"/>
        <label>2</label>
    </ligand>
</feature>
<dbReference type="GO" id="GO:0000287">
    <property type="term" value="F:magnesium ion binding"/>
    <property type="evidence" value="ECO:0007669"/>
    <property type="project" value="UniProtKB-UniRule"/>
</dbReference>
<dbReference type="FunFam" id="3.40.50.1010:FF:000016">
    <property type="entry name" value="Flap endonuclease 1"/>
    <property type="match status" value="1"/>
</dbReference>
<reference evidence="15 16" key="1">
    <citation type="submission" date="2023-07" db="EMBL/GenBank/DDBJ databases">
        <title>Closed genoem sequence of Methanomicrococcus sp. Hf6.</title>
        <authorList>
            <person name="Poehlein A."/>
            <person name="Protasov E."/>
            <person name="Platt K."/>
            <person name="Reeh H."/>
            <person name="Daniel R."/>
            <person name="Brune A."/>
        </authorList>
    </citation>
    <scope>NUCLEOTIDE SEQUENCE [LARGE SCALE GENOMIC DNA]</scope>
    <source>
        <strain evidence="15 16">Hf6</strain>
    </source>
</reference>
<keyword evidence="5 12" id="KW-0227">DNA damage</keyword>
<dbReference type="GeneID" id="85195453"/>
<dbReference type="HAMAP" id="MF_00614">
    <property type="entry name" value="Fen"/>
    <property type="match status" value="1"/>
</dbReference>
<feature type="binding site" evidence="12">
    <location>
        <position position="154"/>
    </location>
    <ligand>
        <name>Mg(2+)</name>
        <dbReference type="ChEBI" id="CHEBI:18420"/>
        <label>1</label>
    </ligand>
</feature>
<comment type="caution">
    <text evidence="12">Lacks conserved residue(s) required for the propagation of feature annotation.</text>
</comment>
<gene>
    <name evidence="12" type="primary">fen</name>
    <name evidence="15" type="ORF">MmiHf6_09210</name>
</gene>
<comment type="similarity">
    <text evidence="12">Belongs to the XPG/RAD2 endonuclease family. FEN1 subfamily.</text>
</comment>
<feature type="binding site" evidence="12">
    <location>
        <position position="80"/>
    </location>
    <ligand>
        <name>Mg(2+)</name>
        <dbReference type="ChEBI" id="CHEBI:18420"/>
        <label>1</label>
    </ligand>
</feature>
<dbReference type="GO" id="GO:0017108">
    <property type="term" value="F:5'-flap endonuclease activity"/>
    <property type="evidence" value="ECO:0007669"/>
    <property type="project" value="UniProtKB-UniRule"/>
</dbReference>
<evidence type="ECO:0000259" key="14">
    <source>
        <dbReference type="SMART" id="SM00485"/>
    </source>
</evidence>
<keyword evidence="4 12" id="KW-0255">Endonuclease</keyword>
<dbReference type="InterPro" id="IPR036279">
    <property type="entry name" value="5-3_exonuclease_C_sf"/>
</dbReference>
<keyword evidence="7 12" id="KW-0269">Exonuclease</keyword>
<evidence type="ECO:0000259" key="13">
    <source>
        <dbReference type="SMART" id="SM00484"/>
    </source>
</evidence>
<dbReference type="InterPro" id="IPR006086">
    <property type="entry name" value="XPG-I_dom"/>
</dbReference>
<name>A0AA96VAW9_9EURY</name>
<evidence type="ECO:0000256" key="6">
    <source>
        <dbReference type="ARBA" id="ARBA00022801"/>
    </source>
</evidence>
<evidence type="ECO:0000256" key="2">
    <source>
        <dbReference type="ARBA" id="ARBA00022722"/>
    </source>
</evidence>
<feature type="domain" description="XPG N-terminal" evidence="14">
    <location>
        <begin position="1"/>
        <end position="101"/>
    </location>
</feature>
<comment type="cofactor">
    <cofactor evidence="12">
        <name>Mg(2+)</name>
        <dbReference type="ChEBI" id="CHEBI:18420"/>
    </cofactor>
    <text evidence="12">Binds 2 magnesium ions per subunit. They probably participate in the reaction catalyzed by the enzyme. May bind an additional third magnesium ion after substrate binding.</text>
</comment>
<evidence type="ECO:0000256" key="11">
    <source>
        <dbReference type="ARBA" id="ARBA00065981"/>
    </source>
</evidence>
<protein>
    <recommendedName>
        <fullName evidence="12">Flap endonuclease 1</fullName>
        <shortName evidence="12">FEN-1</shortName>
        <ecNumber evidence="12">3.1.-.-</ecNumber>
    </recommendedName>
    <alternativeName>
        <fullName evidence="12">Flap structure-specific endonuclease 1</fullName>
    </alternativeName>
</protein>
<dbReference type="InterPro" id="IPR019973">
    <property type="entry name" value="Flap_endonuc_arc"/>
</dbReference>
<dbReference type="SUPFAM" id="SSF88723">
    <property type="entry name" value="PIN domain-like"/>
    <property type="match status" value="1"/>
</dbReference>
<dbReference type="SUPFAM" id="SSF47807">
    <property type="entry name" value="5' to 3' exonuclease, C-terminal subdomain"/>
    <property type="match status" value="1"/>
</dbReference>
<feature type="binding site" evidence="12">
    <location>
        <position position="236"/>
    </location>
    <ligand>
        <name>Mg(2+)</name>
        <dbReference type="ChEBI" id="CHEBI:18420"/>
        <label>2</label>
    </ligand>
</feature>
<dbReference type="Gene3D" id="3.40.50.1010">
    <property type="entry name" value="5'-nuclease"/>
    <property type="match status" value="1"/>
</dbReference>
<dbReference type="InterPro" id="IPR019974">
    <property type="entry name" value="XPG_CS"/>
</dbReference>
<feature type="region of interest" description="N-domain" evidence="12">
    <location>
        <begin position="1"/>
        <end position="98"/>
    </location>
</feature>
<sequence>MGVAIGDLLERDEISRSDLKGKIVAFDAYNVIYQFLTTVRGRDGKPLTDSSGNPTSHLSGVLYRTSSFVEDGIKPVFVFDGIPPELKAETLDKRREIREAAHEKWVLAMERGDTVEILKYSQAAVKIDPQVVEESKMLLSMMGIPVVEAPSEGEAQASYMANKGDVDFVSSQDYDAFIFGAKIVIRNLTVSGKRKLPGKSVYVDVLPEKVDLNKNLERLGITKDQFIDLALCVGTDFNKGIDRVGAKTALKLIKEYGSYEAILKSKGLDDQIERYAAAKDFFKNPPTTDDYTIQWTKPDKEKMIEFLCSKRDFSEERVTSAWQKINAAFETKTKQPTLDQWF</sequence>
<dbReference type="GO" id="GO:0043137">
    <property type="term" value="P:DNA replication, removal of RNA primer"/>
    <property type="evidence" value="ECO:0007669"/>
    <property type="project" value="UniProtKB-UniRule"/>
</dbReference>
<keyword evidence="1 12" id="KW-0235">DNA replication</keyword>
<dbReference type="AlphaFoldDB" id="A0AA96VAW9"/>
<feature type="binding site" evidence="12">
    <location>
        <position position="173"/>
    </location>
    <ligand>
        <name>Mg(2+)</name>
        <dbReference type="ChEBI" id="CHEBI:18420"/>
        <label>2</label>
    </ligand>
</feature>
<feature type="binding site" evidence="12">
    <location>
        <position position="152"/>
    </location>
    <ligand>
        <name>Mg(2+)</name>
        <dbReference type="ChEBI" id="CHEBI:18420"/>
        <label>1</label>
    </ligand>
</feature>
<evidence type="ECO:0000256" key="8">
    <source>
        <dbReference type="ARBA" id="ARBA00022842"/>
    </source>
</evidence>
<dbReference type="EMBL" id="CP131059">
    <property type="protein sequence ID" value="WNY23612.1"/>
    <property type="molecule type" value="Genomic_DNA"/>
</dbReference>
<dbReference type="InterPro" id="IPR008918">
    <property type="entry name" value="HhH2"/>
</dbReference>
<feature type="region of interest" description="Interaction with PCNA" evidence="12">
    <location>
        <begin position="334"/>
        <end position="342"/>
    </location>
</feature>
<comment type="subunit">
    <text evidence="11 12">Interacts with PCNA. PCNA stimulates the nuclease activity without altering cleavage specificity.</text>
</comment>
<feature type="binding site" evidence="12">
    <location>
        <position position="27"/>
    </location>
    <ligand>
        <name>Mg(2+)</name>
        <dbReference type="ChEBI" id="CHEBI:18420"/>
        <label>1</label>
    </ligand>
</feature>
<dbReference type="InterPro" id="IPR023426">
    <property type="entry name" value="Flap_endonuc"/>
</dbReference>
<dbReference type="SMART" id="SM00485">
    <property type="entry name" value="XPGN"/>
    <property type="match status" value="1"/>
</dbReference>
<evidence type="ECO:0000256" key="12">
    <source>
        <dbReference type="HAMAP-Rule" id="MF_00614"/>
    </source>
</evidence>
<dbReference type="Gene3D" id="1.10.150.20">
    <property type="entry name" value="5' to 3' exonuclease, C-terminal subdomain"/>
    <property type="match status" value="1"/>
</dbReference>
<keyword evidence="3 12" id="KW-0479">Metal-binding</keyword>
<dbReference type="InterPro" id="IPR029060">
    <property type="entry name" value="PIN-like_dom_sf"/>
</dbReference>